<evidence type="ECO:0000313" key="1">
    <source>
        <dbReference type="EMBL" id="SVC65726.1"/>
    </source>
</evidence>
<organism evidence="1">
    <name type="scientific">marine metagenome</name>
    <dbReference type="NCBI Taxonomy" id="408172"/>
    <lineage>
        <taxon>unclassified sequences</taxon>
        <taxon>metagenomes</taxon>
        <taxon>ecological metagenomes</taxon>
    </lineage>
</organism>
<reference evidence="1" key="1">
    <citation type="submission" date="2018-05" db="EMBL/GenBank/DDBJ databases">
        <authorList>
            <person name="Lanie J.A."/>
            <person name="Ng W.-L."/>
            <person name="Kazmierczak K.M."/>
            <person name="Andrzejewski T.M."/>
            <person name="Davidsen T.M."/>
            <person name="Wayne K.J."/>
            <person name="Tettelin H."/>
            <person name="Glass J.I."/>
            <person name="Rusch D."/>
            <person name="Podicherti R."/>
            <person name="Tsui H.-C.T."/>
            <person name="Winkler M.E."/>
        </authorList>
    </citation>
    <scope>NUCLEOTIDE SEQUENCE</scope>
</reference>
<gene>
    <name evidence="1" type="ORF">METZ01_LOCUS318580</name>
</gene>
<sequence>ILDPRVKTKGYGQRFLASLPPAPVTHDVEEVGRFIGPVT</sequence>
<dbReference type="AlphaFoldDB" id="A0A382NXD5"/>
<protein>
    <submittedName>
        <fullName evidence="1">Uncharacterized protein</fullName>
    </submittedName>
</protein>
<proteinExistence type="predicted"/>
<dbReference type="EMBL" id="UINC01103386">
    <property type="protein sequence ID" value="SVC65726.1"/>
    <property type="molecule type" value="Genomic_DNA"/>
</dbReference>
<feature type="non-terminal residue" evidence="1">
    <location>
        <position position="1"/>
    </location>
</feature>
<name>A0A382NXD5_9ZZZZ</name>
<accession>A0A382NXD5</accession>